<dbReference type="EC" id="3.4.21.89" evidence="1"/>
<keyword evidence="3" id="KW-1133">Transmembrane helix</keyword>
<name>A0A1I2LLK3_9ACTN</name>
<dbReference type="GO" id="GO:0016020">
    <property type="term" value="C:membrane"/>
    <property type="evidence" value="ECO:0007669"/>
    <property type="project" value="UniProtKB-UniRule"/>
</dbReference>
<dbReference type="STRING" id="1798228.SAMN05216574_12722"/>
<dbReference type="Proteomes" id="UP000198589">
    <property type="component" value="Unassembled WGS sequence"/>
</dbReference>
<accession>A0A1I2LLK3</accession>
<organism evidence="4 5">
    <name type="scientific">Blastococcus tunisiensis</name>
    <dbReference type="NCBI Taxonomy" id="1798228"/>
    <lineage>
        <taxon>Bacteria</taxon>
        <taxon>Bacillati</taxon>
        <taxon>Actinomycetota</taxon>
        <taxon>Actinomycetes</taxon>
        <taxon>Geodermatophilales</taxon>
        <taxon>Geodermatophilaceae</taxon>
        <taxon>Blastococcus</taxon>
    </lineage>
</organism>
<dbReference type="RefSeq" id="WP_217640844.1">
    <property type="nucleotide sequence ID" value="NZ_FOND01000027.1"/>
</dbReference>
<dbReference type="GO" id="GO:0004252">
    <property type="term" value="F:serine-type endopeptidase activity"/>
    <property type="evidence" value="ECO:0007669"/>
    <property type="project" value="UniProtKB-UniRule"/>
</dbReference>
<keyword evidence="5" id="KW-1185">Reference proteome</keyword>
<dbReference type="CDD" id="cd06530">
    <property type="entry name" value="S26_SPase_I"/>
    <property type="match status" value="1"/>
</dbReference>
<dbReference type="EMBL" id="FOND01000027">
    <property type="protein sequence ID" value="SFF79340.1"/>
    <property type="molecule type" value="Genomic_DNA"/>
</dbReference>
<dbReference type="AlphaFoldDB" id="A0A1I2LLK3"/>
<dbReference type="NCBIfam" id="TIGR02228">
    <property type="entry name" value="sigpep_I_arch"/>
    <property type="match status" value="1"/>
</dbReference>
<dbReference type="GO" id="GO:0006465">
    <property type="term" value="P:signal peptide processing"/>
    <property type="evidence" value="ECO:0007669"/>
    <property type="project" value="UniProtKB-UniRule"/>
</dbReference>
<dbReference type="GO" id="GO:0009003">
    <property type="term" value="F:signal peptidase activity"/>
    <property type="evidence" value="ECO:0007669"/>
    <property type="project" value="UniProtKB-EC"/>
</dbReference>
<keyword evidence="3" id="KW-0472">Membrane</keyword>
<feature type="transmembrane region" description="Helical" evidence="3">
    <location>
        <begin position="43"/>
        <end position="68"/>
    </location>
</feature>
<evidence type="ECO:0000256" key="1">
    <source>
        <dbReference type="NCBIfam" id="TIGR02228"/>
    </source>
</evidence>
<keyword evidence="3" id="KW-0812">Transmembrane</keyword>
<evidence type="ECO:0000313" key="5">
    <source>
        <dbReference type="Proteomes" id="UP000198589"/>
    </source>
</evidence>
<gene>
    <name evidence="4" type="ORF">SAMN05216574_12722</name>
</gene>
<evidence type="ECO:0000256" key="2">
    <source>
        <dbReference type="SAM" id="MobiDB-lite"/>
    </source>
</evidence>
<evidence type="ECO:0000313" key="4">
    <source>
        <dbReference type="EMBL" id="SFF79340.1"/>
    </source>
</evidence>
<reference evidence="5" key="1">
    <citation type="submission" date="2016-10" db="EMBL/GenBank/DDBJ databases">
        <authorList>
            <person name="Varghese N."/>
            <person name="Submissions S."/>
        </authorList>
    </citation>
    <scope>NUCLEOTIDE SEQUENCE [LARGE SCALE GENOMIC DNA]</scope>
    <source>
        <strain evidence="5">DSM 46838</strain>
    </source>
</reference>
<dbReference type="InterPro" id="IPR019533">
    <property type="entry name" value="Peptidase_S26"/>
</dbReference>
<evidence type="ECO:0000256" key="3">
    <source>
        <dbReference type="SAM" id="Phobius"/>
    </source>
</evidence>
<protein>
    <recommendedName>
        <fullName evidence="1">Signal peptidase I</fullName>
        <ecNumber evidence="1">3.4.21.89</ecNumber>
    </recommendedName>
</protein>
<proteinExistence type="predicted"/>
<feature type="region of interest" description="Disordered" evidence="2">
    <location>
        <begin position="1"/>
        <end position="29"/>
    </location>
</feature>
<dbReference type="InterPro" id="IPR001733">
    <property type="entry name" value="Peptidase_S26B"/>
</dbReference>
<sequence>MTAVLPVRRPGAAAQLPPAEDTRSTTGHPAGRAARALGLVSRWLVRGVVGLAVLAFLVLAVGPHLLGYRTMTMLTASMAPEIDPGDVTVVTPIAVSEVTEGMVITYHKPVDDRSLVTHRVVSVETGPDGAVQVRTKGDANDGVDPWTATLQGDTAYEVRAVIPELGHLIQALRAPVVTQVLLYGAPALLAGWLLLTIWRPTHEDEEDES</sequence>